<keyword evidence="2" id="KW-1185">Reference proteome</keyword>
<evidence type="ECO:0000313" key="1">
    <source>
        <dbReference type="EMBL" id="NAW52253.1"/>
    </source>
</evidence>
<comment type="caution">
    <text evidence="1">The sequence shown here is derived from an EMBL/GenBank/DDBJ whole genome shotgun (WGS) entry which is preliminary data.</text>
</comment>
<dbReference type="AlphaFoldDB" id="A0A845PY98"/>
<dbReference type="Pfam" id="PF08882">
    <property type="entry name" value="Acetone_carb_G"/>
    <property type="match status" value="1"/>
</dbReference>
<dbReference type="Proteomes" id="UP000553459">
    <property type="component" value="Unassembled WGS sequence"/>
</dbReference>
<organism evidence="1 2">
    <name type="scientific">Elizabethkingia argenteiflava</name>
    <dbReference type="NCBI Taxonomy" id="2681556"/>
    <lineage>
        <taxon>Bacteria</taxon>
        <taxon>Pseudomonadati</taxon>
        <taxon>Bacteroidota</taxon>
        <taxon>Flavobacteriia</taxon>
        <taxon>Flavobacteriales</taxon>
        <taxon>Weeksellaceae</taxon>
        <taxon>Elizabethkingia</taxon>
    </lineage>
</organism>
<gene>
    <name evidence="1" type="ORF">GNY06_12995</name>
</gene>
<protein>
    <submittedName>
        <fullName evidence="1">Acetone carboxylase subunit gamma</fullName>
    </submittedName>
</protein>
<dbReference type="InterPro" id="IPR016750">
    <property type="entry name" value="Aceto_COase_bsu/gsu"/>
</dbReference>
<name>A0A845PY98_9FLAO</name>
<dbReference type="PIRSF" id="PIRSF019217">
    <property type="entry name" value="Acetone_carboxlyase_gsu"/>
    <property type="match status" value="1"/>
</dbReference>
<dbReference type="RefSeq" id="WP_166520500.1">
    <property type="nucleotide sequence ID" value="NZ_JAAABJ010000673.1"/>
</dbReference>
<dbReference type="EMBL" id="JAAABJ010000673">
    <property type="protein sequence ID" value="NAW52253.1"/>
    <property type="molecule type" value="Genomic_DNA"/>
</dbReference>
<sequence length="167" mass="19993">MFYEKAKIEELIDGKIDWPSLHSMLSMPKDAERFRIYLEILQSRVTWEDKIVLPYSLHLYIVQKAKTKEWVIKCDCGHEFCAWNANWKLNANIRVRETPADMLEIYPKLMSPHPDWQVLREYYCPDCGTLLDVEAPTPWYPVIHDWIPDVEAFYKEWVNMEVPERSN</sequence>
<proteinExistence type="predicted"/>
<reference evidence="1 2" key="1">
    <citation type="submission" date="2019-11" db="EMBL/GenBank/DDBJ databases">
        <title>Characterization of Elizabethkingia argenteiflava sp. nov., isolated from inner surface of Soybean Pods.</title>
        <authorList>
            <person name="Mo S."/>
        </authorList>
    </citation>
    <scope>NUCLEOTIDE SEQUENCE [LARGE SCALE GENOMIC DNA]</scope>
    <source>
        <strain evidence="1 2">YB22</strain>
    </source>
</reference>
<evidence type="ECO:0000313" key="2">
    <source>
        <dbReference type="Proteomes" id="UP000553459"/>
    </source>
</evidence>
<accession>A0A845PY98</accession>